<reference evidence="4 5" key="1">
    <citation type="journal article" date="2019" name="Environ. Microbiol.">
        <title>Species interactions and distinct microbial communities in high Arctic permafrost affected cryosols are associated with the CH4 and CO2 gas fluxes.</title>
        <authorList>
            <person name="Altshuler I."/>
            <person name="Hamel J."/>
            <person name="Turney S."/>
            <person name="Magnuson E."/>
            <person name="Levesque R."/>
            <person name="Greer C."/>
            <person name="Whyte L.G."/>
        </authorList>
    </citation>
    <scope>NUCLEOTIDE SEQUENCE [LARGE SCALE GENOMIC DNA]</scope>
    <source>
        <strain evidence="4 5">42</strain>
    </source>
</reference>
<organism evidence="4 5">
    <name type="scientific">Flavobacterium pectinovorum</name>
    <dbReference type="NCBI Taxonomy" id="29533"/>
    <lineage>
        <taxon>Bacteria</taxon>
        <taxon>Pseudomonadati</taxon>
        <taxon>Bacteroidota</taxon>
        <taxon>Flavobacteriia</taxon>
        <taxon>Flavobacteriales</taxon>
        <taxon>Flavobacteriaceae</taxon>
        <taxon>Flavobacterium</taxon>
    </lineage>
</organism>
<feature type="signal peptide" evidence="2">
    <location>
        <begin position="1"/>
        <end position="19"/>
    </location>
</feature>
<dbReference type="OrthoDB" id="1489153at2"/>
<dbReference type="Proteomes" id="UP000319700">
    <property type="component" value="Unassembled WGS sequence"/>
</dbReference>
<accession>A0A502EZY2</accession>
<proteinExistence type="predicted"/>
<evidence type="ECO:0000313" key="4">
    <source>
        <dbReference type="EMBL" id="TPG41741.1"/>
    </source>
</evidence>
<name>A0A502EZY2_9FLAO</name>
<dbReference type="InterPro" id="IPR026444">
    <property type="entry name" value="Secre_tail"/>
</dbReference>
<dbReference type="SUPFAM" id="SSF82171">
    <property type="entry name" value="DPP6 N-terminal domain-like"/>
    <property type="match status" value="1"/>
</dbReference>
<dbReference type="Pfam" id="PF18962">
    <property type="entry name" value="Por_Secre_tail"/>
    <property type="match status" value="1"/>
</dbReference>
<gene>
    <name evidence="4" type="ORF">EAH81_09695</name>
</gene>
<protein>
    <submittedName>
        <fullName evidence="4">T9SS C-terminal target domain-containing protein</fullName>
    </submittedName>
</protein>
<keyword evidence="5" id="KW-1185">Reference proteome</keyword>
<evidence type="ECO:0000259" key="3">
    <source>
        <dbReference type="Pfam" id="PF18962"/>
    </source>
</evidence>
<sequence length="523" mass="58627">MKTKLLLFLLAFVIVNVNAQQVIYNTSGNPSSFIKFNDKIFFEAYNQDSGSEIWQSDGTSSNTSILKDIYPGSESGSQNFLKTTSTILKDKLYFIAKDENSLGEIWKTDGTANGTTKVTNFLNGRVWRLTAAGDYIYFLITQDNNTLQVWKTDGTEGGTVLVKDNLSIWNGPTFQGKCNDIFIFTFQPYGTNNTKVWRSSGTADGTYPITEELDGNGSGVGGTSALSQYIEFNNKLYFVSRLYLHETDGTSQSIIGNVQSNMTTYSDAIVANDNLYFMFFSEDNNSLSVWKFDKKDRSIGQIYTNYGSNYFSPSNFAKTNDALLFSGSNPTGGTSLISLDLATNEASYLKELSDNKTEKPFLFTENLDRNTISLINNDQYFITSAIDKNYARKGWITNITAKTTENIADLNDVWGSISHGDYLYYIKDSKFMKYAKNLGTGSIIDYKRSLVLYPNPSSNFIQIEANDIDLIESINVFDLSGKEVINRSDYSNGKIDISKLSQGTYIFRIKLNGAFIEKKIIKR</sequence>
<dbReference type="AlphaFoldDB" id="A0A502EZY2"/>
<keyword evidence="1 2" id="KW-0732">Signal</keyword>
<feature type="domain" description="Secretion system C-terminal sorting" evidence="3">
    <location>
        <begin position="452"/>
        <end position="521"/>
    </location>
</feature>
<dbReference type="RefSeq" id="WP_140506290.1">
    <property type="nucleotide sequence ID" value="NZ_RCZH01000005.1"/>
</dbReference>
<feature type="chain" id="PRO_5021327044" evidence="2">
    <location>
        <begin position="20"/>
        <end position="523"/>
    </location>
</feature>
<evidence type="ECO:0000313" key="5">
    <source>
        <dbReference type="Proteomes" id="UP000319700"/>
    </source>
</evidence>
<dbReference type="NCBIfam" id="TIGR04183">
    <property type="entry name" value="Por_Secre_tail"/>
    <property type="match status" value="1"/>
</dbReference>
<evidence type="ECO:0000256" key="2">
    <source>
        <dbReference type="SAM" id="SignalP"/>
    </source>
</evidence>
<dbReference type="EMBL" id="RCZH01000005">
    <property type="protein sequence ID" value="TPG41741.1"/>
    <property type="molecule type" value="Genomic_DNA"/>
</dbReference>
<evidence type="ECO:0000256" key="1">
    <source>
        <dbReference type="ARBA" id="ARBA00022729"/>
    </source>
</evidence>
<comment type="caution">
    <text evidence="4">The sequence shown here is derived from an EMBL/GenBank/DDBJ whole genome shotgun (WGS) entry which is preliminary data.</text>
</comment>